<sequence>MASFDDFFGDKTHIPDSNISSNNPKDAGITNTSTFDKNHSIPSSESKQNSEEPLNLSQVNQKKSSIKPENVKSSNPYEVWQRNFTERIERLKIKEAEEIEIRTKLAAAELEQWHKNRKLQIDAKLKNLLDEEPSVDSVNRNEFNWITASKYLESSDFFLKDQSGGQNQKLIEMIMKKKQILEKSLNSKK</sequence>
<protein>
    <recommendedName>
        <fullName evidence="4">Clathrin light chain</fullName>
    </recommendedName>
</protein>
<dbReference type="InParanoid" id="Q4MZC7"/>
<name>Q4MZC7_THEPA</name>
<evidence type="ECO:0000313" key="3">
    <source>
        <dbReference type="Proteomes" id="UP000001949"/>
    </source>
</evidence>
<reference evidence="2 3" key="1">
    <citation type="journal article" date="2005" name="Science">
        <title>Genome sequence of Theileria parva, a bovine pathogen that transforms lymphocytes.</title>
        <authorList>
            <person name="Gardner M.J."/>
            <person name="Bishop R."/>
            <person name="Shah T."/>
            <person name="de Villiers E.P."/>
            <person name="Carlton J.M."/>
            <person name="Hall N."/>
            <person name="Ren Q."/>
            <person name="Paulsen I.T."/>
            <person name="Pain A."/>
            <person name="Berriman M."/>
            <person name="Wilson R.J.M."/>
            <person name="Sato S."/>
            <person name="Ralph S.A."/>
            <person name="Mann D.J."/>
            <person name="Xiong Z."/>
            <person name="Shallom S.J."/>
            <person name="Weidman J."/>
            <person name="Jiang L."/>
            <person name="Lynn J."/>
            <person name="Weaver B."/>
            <person name="Shoaibi A."/>
            <person name="Domingo A.R."/>
            <person name="Wasawo D."/>
            <person name="Crabtree J."/>
            <person name="Wortman J.R."/>
            <person name="Haas B."/>
            <person name="Angiuoli S.V."/>
            <person name="Creasy T.H."/>
            <person name="Lu C."/>
            <person name="Suh B."/>
            <person name="Silva J.C."/>
            <person name="Utterback T.R."/>
            <person name="Feldblyum T.V."/>
            <person name="Pertea M."/>
            <person name="Allen J."/>
            <person name="Nierman W.C."/>
            <person name="Taracha E.L.N."/>
            <person name="Salzberg S.L."/>
            <person name="White O.R."/>
            <person name="Fitzhugh H.A."/>
            <person name="Morzaria S."/>
            <person name="Venter J.C."/>
            <person name="Fraser C.M."/>
            <person name="Nene V."/>
        </authorList>
    </citation>
    <scope>NUCLEOTIDE SEQUENCE [LARGE SCALE GENOMIC DNA]</scope>
    <source>
        <strain evidence="2 3">Muguga</strain>
    </source>
</reference>
<proteinExistence type="predicted"/>
<feature type="region of interest" description="Disordered" evidence="1">
    <location>
        <begin position="1"/>
        <end position="76"/>
    </location>
</feature>
<dbReference type="VEuPathDB" id="PiroplasmaDB:TpMuguga_03g00596"/>
<organism evidence="2 3">
    <name type="scientific">Theileria parva</name>
    <name type="common">East coast fever infection agent</name>
    <dbReference type="NCBI Taxonomy" id="5875"/>
    <lineage>
        <taxon>Eukaryota</taxon>
        <taxon>Sar</taxon>
        <taxon>Alveolata</taxon>
        <taxon>Apicomplexa</taxon>
        <taxon>Aconoidasida</taxon>
        <taxon>Piroplasmida</taxon>
        <taxon>Theileriidae</taxon>
        <taxon>Theileria</taxon>
    </lineage>
</organism>
<dbReference type="eggNOG" id="ENOG502QXNN">
    <property type="taxonomic scope" value="Eukaryota"/>
</dbReference>
<dbReference type="RefSeq" id="XP_763624.1">
    <property type="nucleotide sequence ID" value="XM_758531.1"/>
</dbReference>
<accession>Q4MZC7</accession>
<evidence type="ECO:0008006" key="4">
    <source>
        <dbReference type="Google" id="ProtNLM"/>
    </source>
</evidence>
<keyword evidence="3" id="KW-1185">Reference proteome</keyword>
<dbReference type="Proteomes" id="UP000001949">
    <property type="component" value="Unassembled WGS sequence"/>
</dbReference>
<gene>
    <name evidence="2" type="ordered locus">TP03_0596</name>
</gene>
<dbReference type="KEGG" id="tpv:TP03_0596"/>
<comment type="caution">
    <text evidence="2">The sequence shown here is derived from an EMBL/GenBank/DDBJ whole genome shotgun (WGS) entry which is preliminary data.</text>
</comment>
<evidence type="ECO:0000313" key="2">
    <source>
        <dbReference type="EMBL" id="EAN31341.1"/>
    </source>
</evidence>
<dbReference type="GeneID" id="3500453"/>
<dbReference type="EMBL" id="AAGK01000005">
    <property type="protein sequence ID" value="EAN31341.1"/>
    <property type="molecule type" value="Genomic_DNA"/>
</dbReference>
<dbReference type="AlphaFoldDB" id="Q4MZC7"/>
<evidence type="ECO:0000256" key="1">
    <source>
        <dbReference type="SAM" id="MobiDB-lite"/>
    </source>
</evidence>
<feature type="compositionally biased region" description="Polar residues" evidence="1">
    <location>
        <begin position="15"/>
        <end position="63"/>
    </location>
</feature>
<dbReference type="OMA" id="QWHKNRK"/>